<evidence type="ECO:0000313" key="1">
    <source>
        <dbReference type="EMBL" id="KAJ4707621.1"/>
    </source>
</evidence>
<dbReference type="Proteomes" id="UP001164539">
    <property type="component" value="Chromosome 10"/>
</dbReference>
<evidence type="ECO:0000313" key="2">
    <source>
        <dbReference type="Proteomes" id="UP001164539"/>
    </source>
</evidence>
<dbReference type="EMBL" id="CM051403">
    <property type="protein sequence ID" value="KAJ4707621.1"/>
    <property type="molecule type" value="Genomic_DNA"/>
</dbReference>
<gene>
    <name evidence="1" type="ORF">OWV82_017712</name>
</gene>
<keyword evidence="2" id="KW-1185">Reference proteome</keyword>
<sequence>MMTSSSERGAIVRGEAHTSLPSFTFPNFTIRTRNRIQVISLHQINMSSSNAKKANLSATRKDRIKLPNYDSDSVGKAYHISEFLSHPSGIQAMLNTSALQSFQFIDTNTYRCTLPKVQFLNFEAAPVMDLRVTPTNKDCTVQLLSCKFEGSDIVERQNDHFSAFMINHMTWDTNDSDSFLEVDVKLNLSLEIYTRPFSLLPISAVERPGKFVVTCRMMQALVDRLVPLLLQQLLQDYERWVHQISEI</sequence>
<protein>
    <submittedName>
        <fullName evidence="1">(RAP Annotation release2) Galactose-binding like domain containing protein</fullName>
    </submittedName>
</protein>
<accession>A0ACC1X8T4</accession>
<reference evidence="1 2" key="1">
    <citation type="journal article" date="2023" name="Science">
        <title>Complex scaffold remodeling in plant triterpene biosynthesis.</title>
        <authorList>
            <person name="De La Pena R."/>
            <person name="Hodgson H."/>
            <person name="Liu J.C."/>
            <person name="Stephenson M.J."/>
            <person name="Martin A.C."/>
            <person name="Owen C."/>
            <person name="Harkess A."/>
            <person name="Leebens-Mack J."/>
            <person name="Jimenez L.E."/>
            <person name="Osbourn A."/>
            <person name="Sattely E.S."/>
        </authorList>
    </citation>
    <scope>NUCLEOTIDE SEQUENCE [LARGE SCALE GENOMIC DNA]</scope>
    <source>
        <strain evidence="2">cv. JPN11</strain>
        <tissue evidence="1">Leaf</tissue>
    </source>
</reference>
<organism evidence="1 2">
    <name type="scientific">Melia azedarach</name>
    <name type="common">Chinaberry tree</name>
    <dbReference type="NCBI Taxonomy" id="155640"/>
    <lineage>
        <taxon>Eukaryota</taxon>
        <taxon>Viridiplantae</taxon>
        <taxon>Streptophyta</taxon>
        <taxon>Embryophyta</taxon>
        <taxon>Tracheophyta</taxon>
        <taxon>Spermatophyta</taxon>
        <taxon>Magnoliopsida</taxon>
        <taxon>eudicotyledons</taxon>
        <taxon>Gunneridae</taxon>
        <taxon>Pentapetalae</taxon>
        <taxon>rosids</taxon>
        <taxon>malvids</taxon>
        <taxon>Sapindales</taxon>
        <taxon>Meliaceae</taxon>
        <taxon>Melia</taxon>
    </lineage>
</organism>
<name>A0ACC1X8T4_MELAZ</name>
<proteinExistence type="predicted"/>
<comment type="caution">
    <text evidence="1">The sequence shown here is derived from an EMBL/GenBank/DDBJ whole genome shotgun (WGS) entry which is preliminary data.</text>
</comment>